<keyword evidence="1" id="KW-0812">Transmembrane</keyword>
<organism evidence="2 3">
    <name type="scientific">Acrasis kona</name>
    <dbReference type="NCBI Taxonomy" id="1008807"/>
    <lineage>
        <taxon>Eukaryota</taxon>
        <taxon>Discoba</taxon>
        <taxon>Heterolobosea</taxon>
        <taxon>Tetramitia</taxon>
        <taxon>Eutetramitia</taxon>
        <taxon>Acrasidae</taxon>
        <taxon>Acrasis</taxon>
    </lineage>
</organism>
<comment type="caution">
    <text evidence="2">The sequence shown here is derived from an EMBL/GenBank/DDBJ whole genome shotgun (WGS) entry which is preliminary data.</text>
</comment>
<keyword evidence="1" id="KW-1133">Transmembrane helix</keyword>
<feature type="transmembrane region" description="Helical" evidence="1">
    <location>
        <begin position="22"/>
        <end position="42"/>
    </location>
</feature>
<keyword evidence="3" id="KW-1185">Reference proteome</keyword>
<protein>
    <submittedName>
        <fullName evidence="2">DUF599 domain-containing protein</fullName>
    </submittedName>
</protein>
<dbReference type="AlphaFoldDB" id="A0AAW2YTK6"/>
<feature type="transmembrane region" description="Helical" evidence="1">
    <location>
        <begin position="84"/>
        <end position="102"/>
    </location>
</feature>
<name>A0AAW2YTK6_9EUKA</name>
<dbReference type="Pfam" id="PF04654">
    <property type="entry name" value="DUF599"/>
    <property type="match status" value="1"/>
</dbReference>
<dbReference type="EMBL" id="JAOPGA020000687">
    <property type="protein sequence ID" value="KAL0480753.1"/>
    <property type="molecule type" value="Genomic_DNA"/>
</dbReference>
<dbReference type="PANTHER" id="PTHR31881">
    <property type="match status" value="1"/>
</dbReference>
<evidence type="ECO:0000256" key="1">
    <source>
        <dbReference type="SAM" id="Phobius"/>
    </source>
</evidence>
<evidence type="ECO:0000313" key="3">
    <source>
        <dbReference type="Proteomes" id="UP001431209"/>
    </source>
</evidence>
<dbReference type="PANTHER" id="PTHR31881:SF6">
    <property type="entry name" value="OS09G0494600 PROTEIN"/>
    <property type="match status" value="1"/>
</dbReference>
<dbReference type="InterPro" id="IPR006747">
    <property type="entry name" value="DUF599"/>
</dbReference>
<reference evidence="2 3" key="1">
    <citation type="submission" date="2024-03" db="EMBL/GenBank/DDBJ databases">
        <title>The Acrasis kona genome and developmental transcriptomes reveal deep origins of eukaryotic multicellular pathways.</title>
        <authorList>
            <person name="Sheikh S."/>
            <person name="Fu C.-J."/>
            <person name="Brown M.W."/>
            <person name="Baldauf S.L."/>
        </authorList>
    </citation>
    <scope>NUCLEOTIDE SEQUENCE [LARGE SCALE GENOMIC DNA]</scope>
    <source>
        <strain evidence="2 3">ATCC MYA-3509</strain>
    </source>
</reference>
<gene>
    <name evidence="2" type="ORF">AKO1_006940</name>
</gene>
<sequence length="149" mass="17803">MNSTITNDLLDVFSSPKIISDVIAVLFVIFAMLIYYLTFTYYERKYPYRLLKGYRNQLRRIWVSRMLKDEKNYILVVQTMRNEIMIASFLASTAVIICMGFFERTHKISRFRACYQIIQFTWPQPPHFTFDKNIDPDCMLPYCILQLHG</sequence>
<accession>A0AAW2YTK6</accession>
<proteinExistence type="predicted"/>
<evidence type="ECO:0000313" key="2">
    <source>
        <dbReference type="EMBL" id="KAL0480753.1"/>
    </source>
</evidence>
<dbReference type="Proteomes" id="UP001431209">
    <property type="component" value="Unassembled WGS sequence"/>
</dbReference>
<keyword evidence="1" id="KW-0472">Membrane</keyword>